<reference evidence="8" key="2">
    <citation type="submission" date="2022-06" db="UniProtKB">
        <authorList>
            <consortium name="EnsemblMetazoa"/>
        </authorList>
    </citation>
    <scope>IDENTIFICATION</scope>
    <source>
        <strain evidence="8">DF5081</strain>
    </source>
</reference>
<evidence type="ECO:0000256" key="5">
    <source>
        <dbReference type="ARBA" id="ARBA00032759"/>
    </source>
</evidence>
<dbReference type="InterPro" id="IPR010987">
    <property type="entry name" value="Glutathione-S-Trfase_C-like"/>
</dbReference>
<feature type="domain" description="GST N-terminal" evidence="6">
    <location>
        <begin position="2"/>
        <end position="81"/>
    </location>
</feature>
<dbReference type="PROSITE" id="PS50405">
    <property type="entry name" value="GST_CTER"/>
    <property type="match status" value="1"/>
</dbReference>
<dbReference type="FunFam" id="3.40.30.10:FF:000168">
    <property type="entry name" value="Glutathione S-transferase 2"/>
    <property type="match status" value="1"/>
</dbReference>
<protein>
    <recommendedName>
        <fullName evidence="3">glutathione transferase</fullName>
        <ecNumber evidence="3">2.5.1.18</ecNumber>
    </recommendedName>
    <alternativeName>
        <fullName evidence="5">GST class-pi</fullName>
    </alternativeName>
</protein>
<dbReference type="SFLD" id="SFLDS00019">
    <property type="entry name" value="Glutathione_Transferase_(cytos"/>
    <property type="match status" value="1"/>
</dbReference>
<evidence type="ECO:0000259" key="6">
    <source>
        <dbReference type="PROSITE" id="PS50404"/>
    </source>
</evidence>
<dbReference type="EnsemblMetazoa" id="CJA03641.1">
    <property type="protein sequence ID" value="CJA03641.1"/>
    <property type="gene ID" value="WBGene00122845"/>
</dbReference>
<evidence type="ECO:0000256" key="3">
    <source>
        <dbReference type="ARBA" id="ARBA00012452"/>
    </source>
</evidence>
<evidence type="ECO:0000313" key="8">
    <source>
        <dbReference type="EnsemblMetazoa" id="CJA03641.1"/>
    </source>
</evidence>
<dbReference type="Proteomes" id="UP000005237">
    <property type="component" value="Unassembled WGS sequence"/>
</dbReference>
<dbReference type="GO" id="GO:0005829">
    <property type="term" value="C:cytosol"/>
    <property type="evidence" value="ECO:0007669"/>
    <property type="project" value="TreeGrafter"/>
</dbReference>
<sequence>MAIPQLHYFSIRGYGEYIRLLFIDNGIKFEERNFIPYSDEWEEIKLGMIFGQVPCLKIDGQELVQTGAIMRHLARKHNLNGSNEQEATFLDMFFEGVRDVRLKYVGYIYFDTETRDELVNSTIPAALKKLEALFNTHPGGYIIGDKPNYADYMLFEELDVYNVLDKGILVKFPALRAFHERMWNRPNLKVRWEEIHSTQR</sequence>
<dbReference type="Gene3D" id="3.40.30.10">
    <property type="entry name" value="Glutaredoxin"/>
    <property type="match status" value="1"/>
</dbReference>
<dbReference type="PROSITE" id="PS50404">
    <property type="entry name" value="GST_NTER"/>
    <property type="match status" value="1"/>
</dbReference>
<dbReference type="Pfam" id="PF14497">
    <property type="entry name" value="GST_C_3"/>
    <property type="match status" value="1"/>
</dbReference>
<dbReference type="FunFam" id="1.20.1050.10:FF:000020">
    <property type="entry name" value="Glutathione S-transferase P 1"/>
    <property type="match status" value="1"/>
</dbReference>
<feature type="domain" description="GST C-terminal" evidence="7">
    <location>
        <begin position="83"/>
        <end position="200"/>
    </location>
</feature>
<evidence type="ECO:0000313" key="9">
    <source>
        <dbReference type="Proteomes" id="UP000005237"/>
    </source>
</evidence>
<reference evidence="9" key="1">
    <citation type="submission" date="2010-08" db="EMBL/GenBank/DDBJ databases">
        <authorList>
            <consortium name="Caenorhabditis japonica Sequencing Consortium"/>
            <person name="Wilson R.K."/>
        </authorList>
    </citation>
    <scope>NUCLEOTIDE SEQUENCE [LARGE SCALE GENOMIC DNA]</scope>
    <source>
        <strain evidence="9">DF5081</strain>
    </source>
</reference>
<dbReference type="InterPro" id="IPR040079">
    <property type="entry name" value="Glutathione_S-Trfase"/>
</dbReference>
<keyword evidence="4" id="KW-0808">Transferase</keyword>
<dbReference type="PANTHER" id="PTHR11571">
    <property type="entry name" value="GLUTATHIONE S-TRANSFERASE"/>
    <property type="match status" value="1"/>
</dbReference>
<dbReference type="InterPro" id="IPR050213">
    <property type="entry name" value="GST_superfamily"/>
</dbReference>
<name>A0A8R1DIM1_CAEJA</name>
<evidence type="ECO:0000256" key="2">
    <source>
        <dbReference type="ARBA" id="ARBA00011738"/>
    </source>
</evidence>
<proteinExistence type="inferred from homology"/>
<dbReference type="GO" id="GO:0006749">
    <property type="term" value="P:glutathione metabolic process"/>
    <property type="evidence" value="ECO:0007669"/>
    <property type="project" value="TreeGrafter"/>
</dbReference>
<dbReference type="SFLD" id="SFLDG00363">
    <property type="entry name" value="AMPS_(cytGST):_Alpha-__Mu-__Pi"/>
    <property type="match status" value="1"/>
</dbReference>
<evidence type="ECO:0000256" key="1">
    <source>
        <dbReference type="ARBA" id="ARBA00007297"/>
    </source>
</evidence>
<dbReference type="GO" id="GO:0004364">
    <property type="term" value="F:glutathione transferase activity"/>
    <property type="evidence" value="ECO:0007669"/>
    <property type="project" value="UniProtKB-EC"/>
</dbReference>
<dbReference type="SFLD" id="SFLDG01205">
    <property type="entry name" value="AMPS.1"/>
    <property type="match status" value="1"/>
</dbReference>
<organism evidence="8 9">
    <name type="scientific">Caenorhabditis japonica</name>
    <dbReference type="NCBI Taxonomy" id="281687"/>
    <lineage>
        <taxon>Eukaryota</taxon>
        <taxon>Metazoa</taxon>
        <taxon>Ecdysozoa</taxon>
        <taxon>Nematoda</taxon>
        <taxon>Chromadorea</taxon>
        <taxon>Rhabditida</taxon>
        <taxon>Rhabditina</taxon>
        <taxon>Rhabditomorpha</taxon>
        <taxon>Rhabditoidea</taxon>
        <taxon>Rhabditidae</taxon>
        <taxon>Peloderinae</taxon>
        <taxon>Caenorhabditis</taxon>
    </lineage>
</organism>
<dbReference type="Gene3D" id="1.20.1050.10">
    <property type="match status" value="1"/>
</dbReference>
<comment type="similarity">
    <text evidence="1">Belongs to the GST superfamily. Pi family.</text>
</comment>
<dbReference type="PANTHER" id="PTHR11571:SF120">
    <property type="entry name" value="GST N-TERMINAL DOMAIN-CONTAINING PROTEIN-RELATED"/>
    <property type="match status" value="1"/>
</dbReference>
<evidence type="ECO:0000256" key="4">
    <source>
        <dbReference type="ARBA" id="ARBA00022679"/>
    </source>
</evidence>
<keyword evidence="9" id="KW-1185">Reference proteome</keyword>
<evidence type="ECO:0000259" key="7">
    <source>
        <dbReference type="PROSITE" id="PS50405"/>
    </source>
</evidence>
<dbReference type="InterPro" id="IPR036249">
    <property type="entry name" value="Thioredoxin-like_sf"/>
</dbReference>
<dbReference type="GO" id="GO:0006950">
    <property type="term" value="P:response to stress"/>
    <property type="evidence" value="ECO:0007669"/>
    <property type="project" value="UniProtKB-ARBA"/>
</dbReference>
<dbReference type="InterPro" id="IPR004046">
    <property type="entry name" value="GST_C"/>
</dbReference>
<dbReference type="SUPFAM" id="SSF52833">
    <property type="entry name" value="Thioredoxin-like"/>
    <property type="match status" value="1"/>
</dbReference>
<accession>A0A8R1DIM1</accession>
<comment type="subunit">
    <text evidence="2">Homodimer.</text>
</comment>
<dbReference type="InterPro" id="IPR036282">
    <property type="entry name" value="Glutathione-S-Trfase_C_sf"/>
</dbReference>
<dbReference type="SUPFAM" id="SSF47616">
    <property type="entry name" value="GST C-terminal domain-like"/>
    <property type="match status" value="1"/>
</dbReference>
<dbReference type="AlphaFoldDB" id="A0A8R1DIM1"/>
<dbReference type="EC" id="2.5.1.18" evidence="3"/>
<dbReference type="InterPro" id="IPR004045">
    <property type="entry name" value="Glutathione_S-Trfase_N"/>
</dbReference>
<dbReference type="Pfam" id="PF02798">
    <property type="entry name" value="GST_N"/>
    <property type="match status" value="1"/>
</dbReference>